<name>A0ACB7XU50_9ERIC</name>
<reference evidence="1 2" key="1">
    <citation type="journal article" date="2021" name="Hortic Res">
        <title>High-quality reference genome and annotation aids understanding of berry development for evergreen blueberry (Vaccinium darrowii).</title>
        <authorList>
            <person name="Yu J."/>
            <person name="Hulse-Kemp A.M."/>
            <person name="Babiker E."/>
            <person name="Staton M."/>
        </authorList>
    </citation>
    <scope>NUCLEOTIDE SEQUENCE [LARGE SCALE GENOMIC DNA]</scope>
    <source>
        <strain evidence="2">cv. NJ 8807/NJ 8810</strain>
        <tissue evidence="1">Young leaf</tissue>
    </source>
</reference>
<dbReference type="Proteomes" id="UP000828048">
    <property type="component" value="Chromosome 1"/>
</dbReference>
<evidence type="ECO:0000313" key="2">
    <source>
        <dbReference type="Proteomes" id="UP000828048"/>
    </source>
</evidence>
<proteinExistence type="predicted"/>
<accession>A0ACB7XU50</accession>
<organism evidence="1 2">
    <name type="scientific">Vaccinium darrowii</name>
    <dbReference type="NCBI Taxonomy" id="229202"/>
    <lineage>
        <taxon>Eukaryota</taxon>
        <taxon>Viridiplantae</taxon>
        <taxon>Streptophyta</taxon>
        <taxon>Embryophyta</taxon>
        <taxon>Tracheophyta</taxon>
        <taxon>Spermatophyta</taxon>
        <taxon>Magnoliopsida</taxon>
        <taxon>eudicotyledons</taxon>
        <taxon>Gunneridae</taxon>
        <taxon>Pentapetalae</taxon>
        <taxon>asterids</taxon>
        <taxon>Ericales</taxon>
        <taxon>Ericaceae</taxon>
        <taxon>Vaccinioideae</taxon>
        <taxon>Vaccinieae</taxon>
        <taxon>Vaccinium</taxon>
    </lineage>
</organism>
<sequence>MCILCVIQKWSRRVATMLPWLVIPMIGLWVLSQLLPPAFRFEITSPRLACVFVLLVTLFWYEILMPQLSAWRVRRNARLRERKRFEAIEMQKLRKTATRRCRNCLTPYKDQNPSGGKFMCSYCGHVSRRPVLDLPVPPGLGFSNSGMLKDLVGKSGKMLNGKVWSDNGWTCGQDWLENSNWVSGSFSEKSSYWQENGVRFFCGDDDCLEESSYSRVVIFTCKILKAFYMSIGWVWRKMTHVRSARDDSLSDAEHKDMLSKQDENGANLQESKGEKARRKAEEKRQARLEREQLEEEERKQREEVARLVEERRKLRDEKVVAEKDHSKGSTAAREKDIKKEPERKRQDRRKEKDKGSSKSNSDAEELEKRAGKESERKWEFDRKSETDRWESQIAKAHGTEMAHGSKVASANNHSLGNSGTRYLDRVRGTFFGKGGNTTAVISREYKPVDHVHASTNGRESFQSRKNMSADDKTVSRPVIIEPQPSSAPKKSWHQLFSRSSAVPQPTNSNVISRPNGKSQAQVQSPPLAGHSFPAQSYANPIDFGLPSPFTLPTFTGVSTSSGFVPPLTTEAKFPRFGEARSDFLPDESEIFGDPCYIPDPVSLLGPVSESLNNFQLDLGTGFATDMGLQKPRALKNISASAEYSRPSPIESPMSRIRAFDERNFFSNQYPSTTKAQNLHPLPMNGLSNANEQGTWQMWSTSPLGQDSLGLVGGPASWLLHPDMNRSNNEDLVHPMPHKTMASLFRKDDQALSTHSPQKVSLGNCQNGVIFSASVPVATTDDPWLPQTSVGSVPGMEGHFSRNPPEEASQNDMIYGSTRAFATNHQGGLSPANWAKKEWAMQGSGESNRSMPVTRAHIGGLHSTRDAQSFWSYD</sequence>
<gene>
    <name evidence="1" type="ORF">Vadar_029702</name>
</gene>
<keyword evidence="2" id="KW-1185">Reference proteome</keyword>
<comment type="caution">
    <text evidence="1">The sequence shown here is derived from an EMBL/GenBank/DDBJ whole genome shotgun (WGS) entry which is preliminary data.</text>
</comment>
<evidence type="ECO:0000313" key="1">
    <source>
        <dbReference type="EMBL" id="KAH7844588.1"/>
    </source>
</evidence>
<dbReference type="EMBL" id="CM037151">
    <property type="protein sequence ID" value="KAH7844588.1"/>
    <property type="molecule type" value="Genomic_DNA"/>
</dbReference>
<protein>
    <submittedName>
        <fullName evidence="1">Uncharacterized protein</fullName>
    </submittedName>
</protein>